<proteinExistence type="predicted"/>
<feature type="region of interest" description="Disordered" evidence="11">
    <location>
        <begin position="184"/>
        <end position="212"/>
    </location>
</feature>
<dbReference type="Proteomes" id="UP000515204">
    <property type="component" value="Unplaced"/>
</dbReference>
<organism evidence="13 14">
    <name type="scientific">Dinoponera quadriceps</name>
    <name type="common">South American ant</name>
    <dbReference type="NCBI Taxonomy" id="609295"/>
    <lineage>
        <taxon>Eukaryota</taxon>
        <taxon>Metazoa</taxon>
        <taxon>Ecdysozoa</taxon>
        <taxon>Arthropoda</taxon>
        <taxon>Hexapoda</taxon>
        <taxon>Insecta</taxon>
        <taxon>Pterygota</taxon>
        <taxon>Neoptera</taxon>
        <taxon>Endopterygota</taxon>
        <taxon>Hymenoptera</taxon>
        <taxon>Apocrita</taxon>
        <taxon>Aculeata</taxon>
        <taxon>Formicoidea</taxon>
        <taxon>Formicidae</taxon>
        <taxon>Ponerinae</taxon>
        <taxon>Ponerini</taxon>
        <taxon>Dinoponera</taxon>
    </lineage>
</organism>
<evidence type="ECO:0000256" key="4">
    <source>
        <dbReference type="ARBA" id="ARBA00023125"/>
    </source>
</evidence>
<dbReference type="GO" id="GO:0005634">
    <property type="term" value="C:nucleus"/>
    <property type="evidence" value="ECO:0007669"/>
    <property type="project" value="UniProtKB-SubCell"/>
</dbReference>
<dbReference type="CTD" id="42664"/>
<evidence type="ECO:0000256" key="8">
    <source>
        <dbReference type="ARBA" id="ARBA00023242"/>
    </source>
</evidence>
<dbReference type="InterPro" id="IPR017970">
    <property type="entry name" value="Homeobox_CS"/>
</dbReference>
<accession>A0A6P3Y757</accession>
<dbReference type="PANTHER" id="PTHR24328">
    <property type="entry name" value="HOMEOBOX PROTEIN MOX"/>
    <property type="match status" value="1"/>
</dbReference>
<dbReference type="GO" id="GO:0000978">
    <property type="term" value="F:RNA polymerase II cis-regulatory region sequence-specific DNA binding"/>
    <property type="evidence" value="ECO:0007669"/>
    <property type="project" value="TreeGrafter"/>
</dbReference>
<protein>
    <submittedName>
        <fullName evidence="14">Homeobox protein Hox-A5a</fullName>
    </submittedName>
</protein>
<dbReference type="Pfam" id="PF00046">
    <property type="entry name" value="Homeodomain"/>
    <property type="match status" value="1"/>
</dbReference>
<keyword evidence="8 9" id="KW-0539">Nucleus</keyword>
<dbReference type="GeneID" id="106750211"/>
<evidence type="ECO:0000256" key="3">
    <source>
        <dbReference type="ARBA" id="ARBA00023015"/>
    </source>
</evidence>
<dbReference type="PROSITE" id="PS50071">
    <property type="entry name" value="HOMEOBOX_2"/>
    <property type="match status" value="1"/>
</dbReference>
<dbReference type="PRINTS" id="PR00024">
    <property type="entry name" value="HOMEOBOX"/>
</dbReference>
<sequence length="277" mass="32280">MSSWSEDTIPTSHRISDHFELPPTPPTPSSLHPEGQNVRSATGCEASWYHRWSWSSPSNPCGAPFDVATDENARFLTPPYIMNFFQSTDTNQNYRTCRWEQVAADSRPMIDQSNEKEGPRSPCVSCEDLPYANQDRCVTTTTSAGTTFRAWQMPHLQDTIMDCEHEIKCQSWQDPQHRESYASLFREEEARPQERETTKRTSEKPRKERTAFTKQQVRHLEYEFAQSNYLTRLRRYEIAVALDLTERQVKVWFQNRRMKWKRTKGGMANVQDATIAS</sequence>
<dbReference type="GO" id="GO:0045944">
    <property type="term" value="P:positive regulation of transcription by RNA polymerase II"/>
    <property type="evidence" value="ECO:0007669"/>
    <property type="project" value="InterPro"/>
</dbReference>
<dbReference type="AlphaFoldDB" id="A0A6P3Y757"/>
<feature type="DNA-binding region" description="Homeobox" evidence="9">
    <location>
        <begin position="205"/>
        <end position="264"/>
    </location>
</feature>
<keyword evidence="5 9" id="KW-0371">Homeobox</keyword>
<keyword evidence="13" id="KW-1185">Reference proteome</keyword>
<feature type="region of interest" description="Disordered" evidence="11">
    <location>
        <begin position="1"/>
        <end position="38"/>
    </location>
</feature>
<dbReference type="InterPro" id="IPR020479">
    <property type="entry name" value="HD_metazoa"/>
</dbReference>
<feature type="compositionally biased region" description="Basic and acidic residues" evidence="11">
    <location>
        <begin position="184"/>
        <end position="211"/>
    </location>
</feature>
<name>A0A6P3Y757_DINQU</name>
<evidence type="ECO:0000259" key="12">
    <source>
        <dbReference type="PROSITE" id="PS50071"/>
    </source>
</evidence>
<dbReference type="Gene3D" id="1.10.10.60">
    <property type="entry name" value="Homeodomain-like"/>
    <property type="match status" value="1"/>
</dbReference>
<evidence type="ECO:0000256" key="7">
    <source>
        <dbReference type="ARBA" id="ARBA00023163"/>
    </source>
</evidence>
<dbReference type="InterPro" id="IPR009057">
    <property type="entry name" value="Homeodomain-like_sf"/>
</dbReference>
<evidence type="ECO:0000256" key="10">
    <source>
        <dbReference type="RuleBase" id="RU000682"/>
    </source>
</evidence>
<dbReference type="SUPFAM" id="SSF46689">
    <property type="entry name" value="Homeodomain-like"/>
    <property type="match status" value="1"/>
</dbReference>
<dbReference type="RefSeq" id="XP_014485869.1">
    <property type="nucleotide sequence ID" value="XM_014630383.1"/>
</dbReference>
<dbReference type="SMART" id="SM00389">
    <property type="entry name" value="HOX"/>
    <property type="match status" value="1"/>
</dbReference>
<keyword evidence="4 9" id="KW-0238">DNA-binding</keyword>
<evidence type="ECO:0000256" key="5">
    <source>
        <dbReference type="ARBA" id="ARBA00023155"/>
    </source>
</evidence>
<evidence type="ECO:0000256" key="2">
    <source>
        <dbReference type="ARBA" id="ARBA00022473"/>
    </source>
</evidence>
<dbReference type="PANTHER" id="PTHR24328:SF7">
    <property type="entry name" value="BUTTONLESS"/>
    <property type="match status" value="1"/>
</dbReference>
<evidence type="ECO:0000256" key="9">
    <source>
        <dbReference type="PROSITE-ProRule" id="PRU00108"/>
    </source>
</evidence>
<feature type="domain" description="Homeobox" evidence="12">
    <location>
        <begin position="203"/>
        <end position="263"/>
    </location>
</feature>
<evidence type="ECO:0000313" key="14">
    <source>
        <dbReference type="RefSeq" id="XP_014485869.1"/>
    </source>
</evidence>
<evidence type="ECO:0000313" key="13">
    <source>
        <dbReference type="Proteomes" id="UP000515204"/>
    </source>
</evidence>
<keyword evidence="6" id="KW-0010">Activator</keyword>
<feature type="compositionally biased region" description="Polar residues" evidence="11">
    <location>
        <begin position="1"/>
        <end position="13"/>
    </location>
</feature>
<reference evidence="14" key="1">
    <citation type="submission" date="2025-08" db="UniProtKB">
        <authorList>
            <consortium name="RefSeq"/>
        </authorList>
    </citation>
    <scope>IDENTIFICATION</scope>
</reference>
<dbReference type="InterPro" id="IPR001356">
    <property type="entry name" value="HD"/>
</dbReference>
<evidence type="ECO:0000256" key="11">
    <source>
        <dbReference type="SAM" id="MobiDB-lite"/>
    </source>
</evidence>
<comment type="subcellular location">
    <subcellularLocation>
        <location evidence="1 9 10">Nucleus</location>
    </subcellularLocation>
</comment>
<keyword evidence="2" id="KW-0217">Developmental protein</keyword>
<dbReference type="CDD" id="cd00086">
    <property type="entry name" value="homeodomain"/>
    <property type="match status" value="1"/>
</dbReference>
<keyword evidence="7" id="KW-0804">Transcription</keyword>
<dbReference type="KEGG" id="dqu:106750211"/>
<keyword evidence="3" id="KW-0805">Transcription regulation</keyword>
<dbReference type="PROSITE" id="PS00027">
    <property type="entry name" value="HOMEOBOX_1"/>
    <property type="match status" value="1"/>
</dbReference>
<dbReference type="GO" id="GO:0000981">
    <property type="term" value="F:DNA-binding transcription factor activity, RNA polymerase II-specific"/>
    <property type="evidence" value="ECO:0007669"/>
    <property type="project" value="InterPro"/>
</dbReference>
<evidence type="ECO:0000256" key="1">
    <source>
        <dbReference type="ARBA" id="ARBA00004123"/>
    </source>
</evidence>
<dbReference type="InterPro" id="IPR042634">
    <property type="entry name" value="MOX-1/MOX-2"/>
</dbReference>
<dbReference type="OrthoDB" id="6159439at2759"/>
<evidence type="ECO:0000256" key="6">
    <source>
        <dbReference type="ARBA" id="ARBA00023159"/>
    </source>
</evidence>
<gene>
    <name evidence="14" type="primary">LOC106750211</name>
</gene>